<dbReference type="AlphaFoldDB" id="A0A6A5V3R7"/>
<dbReference type="Proteomes" id="UP000800036">
    <property type="component" value="Unassembled WGS sequence"/>
</dbReference>
<sequence>MTIINILPEPKSHTELWDRMKAQTCYCDQCNPYFYERILKLHRLPKPVLLRKKKWYLWYRSGYKTYATPKLTTSKAYESMELVRIFITYIDRPYHLLNARQVHAVDWIRDWIERRSCADILRIRKNSSTWRDVISCEELEQLHHYFNQLFFVGNTPLTRDSIGWDPNLTFDTLGYTTCSVQVFMGPCTKIFINPTYRQKNNWEPHLLSFLSTVLHEQTHAHILKYIHRTSQLTQDYDITRRINLMEGHGLPWMVLATAVEKSFLELFGLPVDLGVLEEICRPGDWPYIQVPSAHNFDWWKPEQLILRTSYLKDVCEESQKYKSEFKPDQYYKKWLEGYAMGSREKRHAEFLRQQLETKHWNAAQKNLLELKEPSISEPFSFE</sequence>
<reference evidence="1" key="1">
    <citation type="journal article" date="2020" name="Stud. Mycol.">
        <title>101 Dothideomycetes genomes: a test case for predicting lifestyles and emergence of pathogens.</title>
        <authorList>
            <person name="Haridas S."/>
            <person name="Albert R."/>
            <person name="Binder M."/>
            <person name="Bloem J."/>
            <person name="Labutti K."/>
            <person name="Salamov A."/>
            <person name="Andreopoulos B."/>
            <person name="Baker S."/>
            <person name="Barry K."/>
            <person name="Bills G."/>
            <person name="Bluhm B."/>
            <person name="Cannon C."/>
            <person name="Castanera R."/>
            <person name="Culley D."/>
            <person name="Daum C."/>
            <person name="Ezra D."/>
            <person name="Gonzalez J."/>
            <person name="Henrissat B."/>
            <person name="Kuo A."/>
            <person name="Liang C."/>
            <person name="Lipzen A."/>
            <person name="Lutzoni F."/>
            <person name="Magnuson J."/>
            <person name="Mondo S."/>
            <person name="Nolan M."/>
            <person name="Ohm R."/>
            <person name="Pangilinan J."/>
            <person name="Park H.-J."/>
            <person name="Ramirez L."/>
            <person name="Alfaro M."/>
            <person name="Sun H."/>
            <person name="Tritt A."/>
            <person name="Yoshinaga Y."/>
            <person name="Zwiers L.-H."/>
            <person name="Turgeon B."/>
            <person name="Goodwin S."/>
            <person name="Spatafora J."/>
            <person name="Crous P."/>
            <person name="Grigoriev I."/>
        </authorList>
    </citation>
    <scope>NUCLEOTIDE SEQUENCE</scope>
    <source>
        <strain evidence="1">CBS 107.79</strain>
    </source>
</reference>
<evidence type="ECO:0000313" key="1">
    <source>
        <dbReference type="EMBL" id="KAF1971674.1"/>
    </source>
</evidence>
<name>A0A6A5V3R7_9PLEO</name>
<organism evidence="1 2">
    <name type="scientific">Bimuria novae-zelandiae CBS 107.79</name>
    <dbReference type="NCBI Taxonomy" id="1447943"/>
    <lineage>
        <taxon>Eukaryota</taxon>
        <taxon>Fungi</taxon>
        <taxon>Dikarya</taxon>
        <taxon>Ascomycota</taxon>
        <taxon>Pezizomycotina</taxon>
        <taxon>Dothideomycetes</taxon>
        <taxon>Pleosporomycetidae</taxon>
        <taxon>Pleosporales</taxon>
        <taxon>Massarineae</taxon>
        <taxon>Didymosphaeriaceae</taxon>
        <taxon>Bimuria</taxon>
    </lineage>
</organism>
<keyword evidence="2" id="KW-1185">Reference proteome</keyword>
<accession>A0A6A5V3R7</accession>
<protein>
    <submittedName>
        <fullName evidence="1">Uncharacterized protein</fullName>
    </submittedName>
</protein>
<proteinExistence type="predicted"/>
<dbReference type="EMBL" id="ML976692">
    <property type="protein sequence ID" value="KAF1971674.1"/>
    <property type="molecule type" value="Genomic_DNA"/>
</dbReference>
<dbReference type="OrthoDB" id="3799884at2759"/>
<gene>
    <name evidence="1" type="ORF">BU23DRAFT_569833</name>
</gene>
<evidence type="ECO:0000313" key="2">
    <source>
        <dbReference type="Proteomes" id="UP000800036"/>
    </source>
</evidence>